<dbReference type="HAMAP" id="MF_01085">
    <property type="entry name" value="UPF0283"/>
    <property type="match status" value="1"/>
</dbReference>
<evidence type="ECO:0000313" key="10">
    <source>
        <dbReference type="Proteomes" id="UP000295763"/>
    </source>
</evidence>
<dbReference type="InterPro" id="IPR006507">
    <property type="entry name" value="UPF0283"/>
</dbReference>
<evidence type="ECO:0000256" key="4">
    <source>
        <dbReference type="ARBA" id="ARBA00022519"/>
    </source>
</evidence>
<dbReference type="Pfam" id="PF05128">
    <property type="entry name" value="DUF697"/>
    <property type="match status" value="1"/>
</dbReference>
<keyword evidence="6 8" id="KW-1133">Transmembrane helix</keyword>
<dbReference type="AlphaFoldDB" id="A0A4R2SS48"/>
<keyword evidence="5 8" id="KW-0812">Transmembrane</keyword>
<evidence type="ECO:0000313" key="9">
    <source>
        <dbReference type="EMBL" id="TCP92160.1"/>
    </source>
</evidence>
<evidence type="ECO:0000256" key="2">
    <source>
        <dbReference type="ARBA" id="ARBA00008255"/>
    </source>
</evidence>
<dbReference type="RefSeq" id="WP_131978293.1">
    <property type="nucleotide sequence ID" value="NZ_SLYB01000025.1"/>
</dbReference>
<name>A0A4R2SS48_9PAST</name>
<feature type="transmembrane region" description="Helical" evidence="8">
    <location>
        <begin position="60"/>
        <end position="77"/>
    </location>
</feature>
<evidence type="ECO:0000256" key="6">
    <source>
        <dbReference type="ARBA" id="ARBA00022989"/>
    </source>
</evidence>
<dbReference type="PANTHER" id="PTHR39342:SF1">
    <property type="entry name" value="UPF0283 MEMBRANE PROTEIN YCJF"/>
    <property type="match status" value="1"/>
</dbReference>
<dbReference type="PANTHER" id="PTHR39342">
    <property type="entry name" value="UPF0283 MEMBRANE PROTEIN YCJF"/>
    <property type="match status" value="1"/>
</dbReference>
<keyword evidence="3 8" id="KW-1003">Cell membrane</keyword>
<dbReference type="Proteomes" id="UP000295763">
    <property type="component" value="Unassembled WGS sequence"/>
</dbReference>
<dbReference type="OrthoDB" id="958025at2"/>
<keyword evidence="10" id="KW-1185">Reference proteome</keyword>
<sequence length="363" mass="41435">MSKIIFEQKPQYTPQEKFMPKQEFNAEFAIPDPETENSEMLEGELFEQIVQPKPRWWKKVLGATVLLFLVASVAQSVQWLLDTYQQNQWIYFAFAIVSFVFVILGIGAILNEWKRLIHLKKRDEFKRQSQNIVYASQSAVNSATVLGDESFNQGKNLCLNVAKSMQLDEQHPSIVSWQNQINEAHSGQEVTYLFSQNVLQQIDTQAKKMITRHASEATVIVAISPLALVDMFFIAWRNIRLINQLAKLYGIELGYFSRIRLLRMVLLNIAFAGATELVHDFGMDWLSQDLTAKLSARAAQGIGIGLLTARLGIKTMEFCRPLTFQQDEKPRLNIIYRELLSSIKSTILGGNKTTEKEKVSIKN</sequence>
<dbReference type="EMBL" id="SLYB01000025">
    <property type="protein sequence ID" value="TCP92160.1"/>
    <property type="molecule type" value="Genomic_DNA"/>
</dbReference>
<feature type="transmembrane region" description="Helical" evidence="8">
    <location>
        <begin position="217"/>
        <end position="236"/>
    </location>
</feature>
<dbReference type="InterPro" id="IPR021147">
    <property type="entry name" value="DUF697"/>
</dbReference>
<comment type="caution">
    <text evidence="9">The sequence shown here is derived from an EMBL/GenBank/DDBJ whole genome shotgun (WGS) entry which is preliminary data.</text>
</comment>
<proteinExistence type="inferred from homology"/>
<comment type="similarity">
    <text evidence="2 8">Belongs to the UPF0283 family.</text>
</comment>
<evidence type="ECO:0000256" key="3">
    <source>
        <dbReference type="ARBA" id="ARBA00022475"/>
    </source>
</evidence>
<dbReference type="GO" id="GO:0005886">
    <property type="term" value="C:plasma membrane"/>
    <property type="evidence" value="ECO:0007669"/>
    <property type="project" value="UniProtKB-SubCell"/>
</dbReference>
<reference evidence="9 10" key="1">
    <citation type="submission" date="2019-03" db="EMBL/GenBank/DDBJ databases">
        <title>Genomic Encyclopedia of Type Strains, Phase IV (KMG-IV): sequencing the most valuable type-strain genomes for metagenomic binning, comparative biology and taxonomic classification.</title>
        <authorList>
            <person name="Goeker M."/>
        </authorList>
    </citation>
    <scope>NUCLEOTIDE SEQUENCE [LARGE SCALE GENOMIC DNA]</scope>
    <source>
        <strain evidence="9 10">DSM 28404</strain>
    </source>
</reference>
<feature type="transmembrane region" description="Helical" evidence="8">
    <location>
        <begin position="89"/>
        <end position="110"/>
    </location>
</feature>
<keyword evidence="7 8" id="KW-0472">Membrane</keyword>
<dbReference type="NCBIfam" id="TIGR01620">
    <property type="entry name" value="hyp_HI0043"/>
    <property type="match status" value="1"/>
</dbReference>
<keyword evidence="4" id="KW-0997">Cell inner membrane</keyword>
<comment type="subcellular location">
    <subcellularLocation>
        <location evidence="1">Cell inner membrane</location>
        <topology evidence="1">Multi-pass membrane protein</topology>
    </subcellularLocation>
    <subcellularLocation>
        <location evidence="8">Cell membrane</location>
        <topology evidence="8">Multi-pass membrane protein</topology>
    </subcellularLocation>
</comment>
<evidence type="ECO:0000256" key="8">
    <source>
        <dbReference type="HAMAP-Rule" id="MF_01085"/>
    </source>
</evidence>
<protein>
    <recommendedName>
        <fullName evidence="8">UPF0283 membrane protein EDC44_1252</fullName>
    </recommendedName>
</protein>
<organism evidence="9 10">
    <name type="scientific">Cricetibacter osteomyelitidis</name>
    <dbReference type="NCBI Taxonomy" id="1521931"/>
    <lineage>
        <taxon>Bacteria</taxon>
        <taxon>Pseudomonadati</taxon>
        <taxon>Pseudomonadota</taxon>
        <taxon>Gammaproteobacteria</taxon>
        <taxon>Pasteurellales</taxon>
        <taxon>Pasteurellaceae</taxon>
        <taxon>Cricetibacter</taxon>
    </lineage>
</organism>
<evidence type="ECO:0000256" key="7">
    <source>
        <dbReference type="ARBA" id="ARBA00023136"/>
    </source>
</evidence>
<evidence type="ECO:0000256" key="1">
    <source>
        <dbReference type="ARBA" id="ARBA00004429"/>
    </source>
</evidence>
<gene>
    <name evidence="9" type="ORF">EDC44_1252</name>
</gene>
<evidence type="ECO:0000256" key="5">
    <source>
        <dbReference type="ARBA" id="ARBA00022692"/>
    </source>
</evidence>
<accession>A0A4R2SS48</accession>